<feature type="active site" evidence="6">
    <location>
        <position position="89"/>
    </location>
</feature>
<proteinExistence type="inferred from homology"/>
<dbReference type="SMART" id="SM00870">
    <property type="entry name" value="Asparaginase"/>
    <property type="match status" value="1"/>
</dbReference>
<dbReference type="InterPro" id="IPR027474">
    <property type="entry name" value="L-asparaginase_N"/>
</dbReference>
<dbReference type="InterPro" id="IPR036152">
    <property type="entry name" value="Asp/glu_Ase-like_sf"/>
</dbReference>
<feature type="active site" description="O-isoaspartyl threonine intermediate" evidence="3">
    <location>
        <position position="12"/>
    </location>
</feature>
<dbReference type="InterPro" id="IPR006034">
    <property type="entry name" value="Asparaginase/glutaminase-like"/>
</dbReference>
<comment type="similarity">
    <text evidence="1">Belongs to the asparaginase 1 family.</text>
</comment>
<dbReference type="GO" id="GO:0004067">
    <property type="term" value="F:asparaginase activity"/>
    <property type="evidence" value="ECO:0007669"/>
    <property type="project" value="UniProtKB-UniRule"/>
</dbReference>
<dbReference type="PROSITE" id="PS00144">
    <property type="entry name" value="ASN_GLN_ASE_1"/>
    <property type="match status" value="1"/>
</dbReference>
<dbReference type="Gene3D" id="3.40.50.1170">
    <property type="entry name" value="L-asparaginase, N-terminal domain"/>
    <property type="match status" value="1"/>
</dbReference>
<dbReference type="OrthoDB" id="9788068at2"/>
<dbReference type="InterPro" id="IPR037152">
    <property type="entry name" value="L-asparaginase_N_sf"/>
</dbReference>
<evidence type="ECO:0000256" key="2">
    <source>
        <dbReference type="ARBA" id="ARBA00022801"/>
    </source>
</evidence>
<dbReference type="InterPro" id="IPR040919">
    <property type="entry name" value="Asparaginase_C"/>
</dbReference>
<feature type="domain" description="L-asparaginase N-terminal" evidence="7">
    <location>
        <begin position="4"/>
        <end position="192"/>
    </location>
</feature>
<dbReference type="STRING" id="569882.SAMN04490248_104188"/>
<sequence>MKTVTLIATGGTIASTADSAGGPVNAGLAGERLLDTLHARPEGIAVQVEDFDAVGSYALDLETVHRLCARIDAVLADDAVDGVVVTHGTDTMEESAFLADLLVASDKPVVFTGAQRHAGAPDTDGPRNIADALRCAASGGLRGQGAVILFEGDIHAAREVTKAHTSRVDTFRSNGLGKLGEVDDGQVYLYRRTAARQSVPAPRLDPGVELLLLGLGSTPDYLDYCEASGKTGVVLAAFGRGNAPRGFAERIARLTASGVSVVVASRCAEGRTLPVYGKDSGGRTLEDAGVIFAGSLSPIKARLLLSALLGAGAGDREIRAAFADAERSPPGTAI</sequence>
<dbReference type="PANTHER" id="PTHR11707:SF28">
    <property type="entry name" value="60 KDA LYSOPHOSPHOLIPASE"/>
    <property type="match status" value="1"/>
</dbReference>
<evidence type="ECO:0000259" key="7">
    <source>
        <dbReference type="Pfam" id="PF00710"/>
    </source>
</evidence>
<dbReference type="Gene3D" id="3.40.50.40">
    <property type="match status" value="1"/>
</dbReference>
<dbReference type="Pfam" id="PF00710">
    <property type="entry name" value="Asparaginase"/>
    <property type="match status" value="1"/>
</dbReference>
<dbReference type="FunFam" id="3.40.50.1170:FF:000001">
    <property type="entry name" value="L-asparaginase 2"/>
    <property type="match status" value="1"/>
</dbReference>
<dbReference type="InterPro" id="IPR027475">
    <property type="entry name" value="Asparaginase/glutaminase_AS2"/>
</dbReference>
<dbReference type="CDD" id="cd08964">
    <property type="entry name" value="L-asparaginase_II"/>
    <property type="match status" value="1"/>
</dbReference>
<protein>
    <submittedName>
        <fullName evidence="9">Asparaginase</fullName>
    </submittedName>
</protein>
<dbReference type="InterPro" id="IPR027473">
    <property type="entry name" value="L-asparaginase_C"/>
</dbReference>
<dbReference type="GO" id="GO:0006528">
    <property type="term" value="P:asparagine metabolic process"/>
    <property type="evidence" value="ECO:0007669"/>
    <property type="project" value="InterPro"/>
</dbReference>
<dbReference type="EMBL" id="FODS01000004">
    <property type="protein sequence ID" value="SEO38354.1"/>
    <property type="molecule type" value="Genomic_DNA"/>
</dbReference>
<dbReference type="SFLD" id="SFLDS00057">
    <property type="entry name" value="Glutaminase/Asparaginase"/>
    <property type="match status" value="1"/>
</dbReference>
<dbReference type="AlphaFoldDB" id="A0A1H8P9D2"/>
<dbReference type="InterPro" id="IPR020827">
    <property type="entry name" value="Asparaginase/glutaminase_AS1"/>
</dbReference>
<evidence type="ECO:0000256" key="4">
    <source>
        <dbReference type="PIRSR" id="PIRSR001220-2"/>
    </source>
</evidence>
<dbReference type="PROSITE" id="PS51732">
    <property type="entry name" value="ASN_GLN_ASE_3"/>
    <property type="match status" value="1"/>
</dbReference>
<name>A0A1H8P9D2_9RHOB</name>
<gene>
    <name evidence="9" type="ORF">SAMN04490248_104188</name>
</gene>
<dbReference type="PIRSF" id="PIRSF500176">
    <property type="entry name" value="L_ASNase"/>
    <property type="match status" value="1"/>
</dbReference>
<accession>A0A1H8P9D2</accession>
<dbReference type="PANTHER" id="PTHR11707">
    <property type="entry name" value="L-ASPARAGINASE"/>
    <property type="match status" value="1"/>
</dbReference>
<dbReference type="RefSeq" id="WP_093116308.1">
    <property type="nucleotide sequence ID" value="NZ_FODS01000004.1"/>
</dbReference>
<dbReference type="PIRSF" id="PIRSF001220">
    <property type="entry name" value="L-ASNase_gatD"/>
    <property type="match status" value="1"/>
</dbReference>
<evidence type="ECO:0000256" key="1">
    <source>
        <dbReference type="ARBA" id="ARBA00010518"/>
    </source>
</evidence>
<feature type="domain" description="Asparaginase/glutaminase C-terminal" evidence="8">
    <location>
        <begin position="208"/>
        <end position="322"/>
    </location>
</feature>
<evidence type="ECO:0000259" key="8">
    <source>
        <dbReference type="Pfam" id="PF17763"/>
    </source>
</evidence>
<dbReference type="InterPro" id="IPR004550">
    <property type="entry name" value="AsnASE_II"/>
</dbReference>
<keyword evidence="2" id="KW-0378">Hydrolase</keyword>
<evidence type="ECO:0000313" key="9">
    <source>
        <dbReference type="EMBL" id="SEO38354.1"/>
    </source>
</evidence>
<evidence type="ECO:0000313" key="10">
    <source>
        <dbReference type="Proteomes" id="UP000198893"/>
    </source>
</evidence>
<evidence type="ECO:0000256" key="3">
    <source>
        <dbReference type="PIRSR" id="PIRSR001220-1"/>
    </source>
</evidence>
<keyword evidence="10" id="KW-1185">Reference proteome</keyword>
<evidence type="ECO:0000256" key="5">
    <source>
        <dbReference type="PROSITE-ProRule" id="PRU10099"/>
    </source>
</evidence>
<feature type="binding site" evidence="4">
    <location>
        <position position="56"/>
    </location>
    <ligand>
        <name>substrate</name>
    </ligand>
</feature>
<dbReference type="Proteomes" id="UP000198893">
    <property type="component" value="Unassembled WGS sequence"/>
</dbReference>
<dbReference type="PRINTS" id="PR00139">
    <property type="entry name" value="ASNGLNASE"/>
</dbReference>
<feature type="active site" evidence="5">
    <location>
        <position position="12"/>
    </location>
</feature>
<reference evidence="9 10" key="1">
    <citation type="submission" date="2016-10" db="EMBL/GenBank/DDBJ databases">
        <authorList>
            <person name="de Groot N.N."/>
        </authorList>
    </citation>
    <scope>NUCLEOTIDE SEQUENCE [LARGE SCALE GENOMIC DNA]</scope>
    <source>
        <strain evidence="9 10">DSM 27842</strain>
    </source>
</reference>
<dbReference type="Pfam" id="PF17763">
    <property type="entry name" value="Asparaginase_C"/>
    <property type="match status" value="1"/>
</dbReference>
<feature type="binding site" evidence="4">
    <location>
        <begin position="89"/>
        <end position="90"/>
    </location>
    <ligand>
        <name>substrate</name>
    </ligand>
</feature>
<organism evidence="9 10">
    <name type="scientific">Salinihabitans flavidus</name>
    <dbReference type="NCBI Taxonomy" id="569882"/>
    <lineage>
        <taxon>Bacteria</taxon>
        <taxon>Pseudomonadati</taxon>
        <taxon>Pseudomonadota</taxon>
        <taxon>Alphaproteobacteria</taxon>
        <taxon>Rhodobacterales</taxon>
        <taxon>Roseobacteraceae</taxon>
        <taxon>Salinihabitans</taxon>
    </lineage>
</organism>
<dbReference type="PROSITE" id="PS00917">
    <property type="entry name" value="ASN_GLN_ASE_2"/>
    <property type="match status" value="1"/>
</dbReference>
<dbReference type="SUPFAM" id="SSF53774">
    <property type="entry name" value="Glutaminase/Asparaginase"/>
    <property type="match status" value="1"/>
</dbReference>
<evidence type="ECO:0000256" key="6">
    <source>
        <dbReference type="PROSITE-ProRule" id="PRU10100"/>
    </source>
</evidence>